<dbReference type="InterPro" id="IPR002636">
    <property type="entry name" value="DUF29"/>
</dbReference>
<evidence type="ECO:0000313" key="3">
    <source>
        <dbReference type="Proteomes" id="UP000019141"/>
    </source>
</evidence>
<evidence type="ECO:0000259" key="1">
    <source>
        <dbReference type="PROSITE" id="PS50897"/>
    </source>
</evidence>
<dbReference type="PATRIC" id="fig|1429438.4.peg.5690"/>
<dbReference type="PANTHER" id="PTHR34235">
    <property type="entry name" value="SLR1203 PROTEIN-RELATED"/>
    <property type="match status" value="1"/>
</dbReference>
<keyword evidence="3" id="KW-1185">Reference proteome</keyword>
<proteinExistence type="predicted"/>
<dbReference type="EMBL" id="AZHW01000894">
    <property type="protein sequence ID" value="ETW95621.1"/>
    <property type="molecule type" value="Genomic_DNA"/>
</dbReference>
<dbReference type="HOGENOM" id="CLU_134228_0_0_7"/>
<reference evidence="2 3" key="1">
    <citation type="journal article" date="2014" name="Nature">
        <title>An environmental bacterial taxon with a large and distinct metabolic repertoire.</title>
        <authorList>
            <person name="Wilson M.C."/>
            <person name="Mori T."/>
            <person name="Ruckert C."/>
            <person name="Uria A.R."/>
            <person name="Helf M.J."/>
            <person name="Takada K."/>
            <person name="Gernert C."/>
            <person name="Steffens U.A."/>
            <person name="Heycke N."/>
            <person name="Schmitt S."/>
            <person name="Rinke C."/>
            <person name="Helfrich E.J."/>
            <person name="Brachmann A.O."/>
            <person name="Gurgui C."/>
            <person name="Wakimoto T."/>
            <person name="Kracht M."/>
            <person name="Crusemann M."/>
            <person name="Hentschel U."/>
            <person name="Abe I."/>
            <person name="Matsunaga S."/>
            <person name="Kalinowski J."/>
            <person name="Takeyama H."/>
            <person name="Piel J."/>
        </authorList>
    </citation>
    <scope>NUCLEOTIDE SEQUENCE [LARGE SCALE GENOMIC DNA]</scope>
    <source>
        <strain evidence="3">TSY1</strain>
    </source>
</reference>
<dbReference type="InterPro" id="IPR006595">
    <property type="entry name" value="CTLH_C"/>
</dbReference>
<organism evidence="2 3">
    <name type="scientific">Entotheonella factor</name>
    <dbReference type="NCBI Taxonomy" id="1429438"/>
    <lineage>
        <taxon>Bacteria</taxon>
        <taxon>Pseudomonadati</taxon>
        <taxon>Nitrospinota/Tectimicrobiota group</taxon>
        <taxon>Candidatus Tectimicrobiota</taxon>
        <taxon>Candidatus Entotheonellia</taxon>
        <taxon>Candidatus Entotheonellales</taxon>
        <taxon>Candidatus Entotheonellaceae</taxon>
        <taxon>Candidatus Entotheonella</taxon>
    </lineage>
</organism>
<dbReference type="Gene3D" id="1.20.1220.20">
    <property type="entry name" value="Uncharcterised protein PF01724"/>
    <property type="match status" value="1"/>
</dbReference>
<protein>
    <recommendedName>
        <fullName evidence="1">CTLH domain-containing protein</fullName>
    </recommendedName>
</protein>
<accession>W4LE57</accession>
<dbReference type="Proteomes" id="UP000019141">
    <property type="component" value="Unassembled WGS sequence"/>
</dbReference>
<comment type="caution">
    <text evidence="2">The sequence shown here is derived from an EMBL/GenBank/DDBJ whole genome shotgun (WGS) entry which is preliminary data.</text>
</comment>
<feature type="domain" description="CTLH" evidence="1">
    <location>
        <begin position="15"/>
        <end position="72"/>
    </location>
</feature>
<dbReference type="AlphaFoldDB" id="W4LE57"/>
<name>W4LE57_ENTF1</name>
<gene>
    <name evidence="2" type="ORF">ETSY1_29870</name>
</gene>
<sequence>MMLSNQWVVHMRWVMLDELDELREAIKSGDYSQALALIDELDEMSRDDKINKIGSYMRVLLIHLIKQTAEQRSTRSWEVSINAALRQIARTNKRRKSGGYYLDEDSLADALAEVWPDALEWAAMEAFEGVYSIEELSEMVDRPSILADALDRIRETAR</sequence>
<dbReference type="PROSITE" id="PS50897">
    <property type="entry name" value="CTLH"/>
    <property type="match status" value="1"/>
</dbReference>
<dbReference type="PANTHER" id="PTHR34235:SF1">
    <property type="entry name" value="SLR0416 PROTEIN"/>
    <property type="match status" value="1"/>
</dbReference>
<evidence type="ECO:0000313" key="2">
    <source>
        <dbReference type="EMBL" id="ETW95621.1"/>
    </source>
</evidence>
<dbReference type="Pfam" id="PF01724">
    <property type="entry name" value="DUF29"/>
    <property type="match status" value="1"/>
</dbReference>